<dbReference type="AlphaFoldDB" id="A0A699VN47"/>
<organism evidence="1">
    <name type="scientific">Tanacetum cinerariifolium</name>
    <name type="common">Dalmatian daisy</name>
    <name type="synonym">Chrysanthemum cinerariifolium</name>
    <dbReference type="NCBI Taxonomy" id="118510"/>
    <lineage>
        <taxon>Eukaryota</taxon>
        <taxon>Viridiplantae</taxon>
        <taxon>Streptophyta</taxon>
        <taxon>Embryophyta</taxon>
        <taxon>Tracheophyta</taxon>
        <taxon>Spermatophyta</taxon>
        <taxon>Magnoliopsida</taxon>
        <taxon>eudicotyledons</taxon>
        <taxon>Gunneridae</taxon>
        <taxon>Pentapetalae</taxon>
        <taxon>asterids</taxon>
        <taxon>campanulids</taxon>
        <taxon>Asterales</taxon>
        <taxon>Asteraceae</taxon>
        <taxon>Asteroideae</taxon>
        <taxon>Anthemideae</taxon>
        <taxon>Anthemidinae</taxon>
        <taxon>Tanacetum</taxon>
    </lineage>
</organism>
<reference evidence="1" key="1">
    <citation type="journal article" date="2019" name="Sci. Rep.">
        <title>Draft genome of Tanacetum cinerariifolium, the natural source of mosquito coil.</title>
        <authorList>
            <person name="Yamashiro T."/>
            <person name="Shiraishi A."/>
            <person name="Satake H."/>
            <person name="Nakayama K."/>
        </authorList>
    </citation>
    <scope>NUCLEOTIDE SEQUENCE</scope>
</reference>
<dbReference type="EMBL" id="BKCJ011452015">
    <property type="protein sequence ID" value="GFD34898.1"/>
    <property type="molecule type" value="Genomic_DNA"/>
</dbReference>
<accession>A0A699VN47</accession>
<name>A0A699VN47_TANCI</name>
<gene>
    <name evidence="1" type="ORF">Tci_906867</name>
</gene>
<proteinExistence type="predicted"/>
<feature type="non-terminal residue" evidence="1">
    <location>
        <position position="1"/>
    </location>
</feature>
<protein>
    <recommendedName>
        <fullName evidence="2">NB-ARC domains-containing protein</fullName>
    </recommendedName>
</protein>
<evidence type="ECO:0000313" key="1">
    <source>
        <dbReference type="EMBL" id="GFD34898.1"/>
    </source>
</evidence>
<comment type="caution">
    <text evidence="1">The sequence shown here is derived from an EMBL/GenBank/DDBJ whole genome shotgun (WGS) entry which is preliminary data.</text>
</comment>
<evidence type="ECO:0008006" key="2">
    <source>
        <dbReference type="Google" id="ProtNLM"/>
    </source>
</evidence>
<sequence>GDSVFPCLKRLDIEGCPNLFEFSFKRDEVLLCLQELCIRDCPNLVEVSLKAPLLSPRDLTVSKCSDGLLRSLVHVGLPNEVWKGVILDLKAVENWKSCVVMKYDICGNQKKQRQVARFL</sequence>